<evidence type="ECO:0000313" key="2">
    <source>
        <dbReference type="Proteomes" id="UP001060085"/>
    </source>
</evidence>
<dbReference type="EMBL" id="CM044703">
    <property type="protein sequence ID" value="KAI5674659.1"/>
    <property type="molecule type" value="Genomic_DNA"/>
</dbReference>
<reference evidence="2" key="1">
    <citation type="journal article" date="2023" name="Nat. Plants">
        <title>Single-cell RNA sequencing provides a high-resolution roadmap for understanding the multicellular compartmentation of specialized metabolism.</title>
        <authorList>
            <person name="Sun S."/>
            <person name="Shen X."/>
            <person name="Li Y."/>
            <person name="Li Y."/>
            <person name="Wang S."/>
            <person name="Li R."/>
            <person name="Zhang H."/>
            <person name="Shen G."/>
            <person name="Guo B."/>
            <person name="Wei J."/>
            <person name="Xu J."/>
            <person name="St-Pierre B."/>
            <person name="Chen S."/>
            <person name="Sun C."/>
        </authorList>
    </citation>
    <scope>NUCLEOTIDE SEQUENCE [LARGE SCALE GENOMIC DNA]</scope>
</reference>
<proteinExistence type="predicted"/>
<keyword evidence="2" id="KW-1185">Reference proteome</keyword>
<comment type="caution">
    <text evidence="1">The sequence shown here is derived from an EMBL/GenBank/DDBJ whole genome shotgun (WGS) entry which is preliminary data.</text>
</comment>
<organism evidence="1 2">
    <name type="scientific">Catharanthus roseus</name>
    <name type="common">Madagascar periwinkle</name>
    <name type="synonym">Vinca rosea</name>
    <dbReference type="NCBI Taxonomy" id="4058"/>
    <lineage>
        <taxon>Eukaryota</taxon>
        <taxon>Viridiplantae</taxon>
        <taxon>Streptophyta</taxon>
        <taxon>Embryophyta</taxon>
        <taxon>Tracheophyta</taxon>
        <taxon>Spermatophyta</taxon>
        <taxon>Magnoliopsida</taxon>
        <taxon>eudicotyledons</taxon>
        <taxon>Gunneridae</taxon>
        <taxon>Pentapetalae</taxon>
        <taxon>asterids</taxon>
        <taxon>lamiids</taxon>
        <taxon>Gentianales</taxon>
        <taxon>Apocynaceae</taxon>
        <taxon>Rauvolfioideae</taxon>
        <taxon>Vinceae</taxon>
        <taxon>Catharanthinae</taxon>
        <taxon>Catharanthus</taxon>
    </lineage>
</organism>
<dbReference type="Proteomes" id="UP001060085">
    <property type="component" value="Linkage Group LG03"/>
</dbReference>
<accession>A0ACC0BPP4</accession>
<protein>
    <submittedName>
        <fullName evidence="1">Uncharacterized protein</fullName>
    </submittedName>
</protein>
<name>A0ACC0BPP4_CATRO</name>
<evidence type="ECO:0000313" key="1">
    <source>
        <dbReference type="EMBL" id="KAI5674659.1"/>
    </source>
</evidence>
<gene>
    <name evidence="1" type="ORF">M9H77_15023</name>
</gene>
<sequence length="735" mass="82072">MADLSVGSHEMKGTEEENDNPIEQVRLTVSTSDDPSVPVLTFRTWVLGLLSCSILAFLNQFFAFRENALFVSPVTAQIVTLPLGKLMAASLPVKTYRFPLTNWEFSLNPGPFTIKEHVLITIFASNGANSAYALGIITIVLAFYHRSLNAFAAFLLVQTTMLLGYGWAGLLRKFLVDSPYMWWPENLLQVSVFRTLHEEEKRPKGGCTRLQFFLVVFVSSFAYYIVPGYLFPSIQAISISCLIWPKSILAQQLGSGLHGLGIGSFSLDWNVASSFLGNPLVFPPSAIISTLVGFCLFAYIINPTVYFSNIYQAKKFPFISSRNFDSNGQRYNLSRVLNEKTFSLDIDGYNSYSKLYLSAFFAFSYGLSFATLTATISHVLLFHGKTIWTLSTKKVTVWDVHTRTMKKNYKVVPAWWFLAILVIAFGISVLACEGFSGQLQLPWWGLILACVMAFIFTLPIGIIQATTALGMGLNVITEFVIGFLYPGRPLANVTFKTYGYISMTQALYFLRDFKLGHYMKIPPKSMFFAQLVGTVVSCSVQFAVTWWLLKTTDHICDVSKLPRGSPWTCPGDAVFFSASIIWGVIGPKRMFTKDGIYPELNWFFLIGALAPVPIYLLSRKFPEKKWITLINMPLIFGATASMPPARSLNYLTWGAVGLFFNVYIYGKYKKWWAKHAYVLGAALDAGLAFLAILLYFLLQSKTEGPGWWGLDIDDHCPLVGCPTAPGVVVDGCPVF</sequence>